<comment type="caution">
    <text evidence="2">The sequence shown here is derived from an EMBL/GenBank/DDBJ whole genome shotgun (WGS) entry which is preliminary data.</text>
</comment>
<evidence type="ECO:0000313" key="2">
    <source>
        <dbReference type="EMBL" id="NWB98026.1"/>
    </source>
</evidence>
<dbReference type="EMBL" id="JACAQB010000008">
    <property type="protein sequence ID" value="NWB98026.1"/>
    <property type="molecule type" value="Genomic_DNA"/>
</dbReference>
<evidence type="ECO:0000313" key="3">
    <source>
        <dbReference type="Proteomes" id="UP000539985"/>
    </source>
</evidence>
<proteinExistence type="predicted"/>
<reference evidence="2 3" key="1">
    <citation type="submission" date="2020-04" db="EMBL/GenBank/DDBJ databases">
        <title>Molecular characterization of pseudomonads from Agaricus bisporus reveal novel blotch 2 pathogens in Western Europe.</title>
        <authorList>
            <person name="Taparia T."/>
            <person name="Krijger M."/>
            <person name="Haynes E."/>
            <person name="Elpinstone J.G."/>
            <person name="Noble R."/>
            <person name="Van Der Wolf J."/>
        </authorList>
    </citation>
    <scope>NUCLEOTIDE SEQUENCE [LARGE SCALE GENOMIC DNA]</scope>
    <source>
        <strain evidence="2 3">H7001</strain>
    </source>
</reference>
<keyword evidence="1" id="KW-0812">Transmembrane</keyword>
<protein>
    <submittedName>
        <fullName evidence="2">Uncharacterized protein</fullName>
    </submittedName>
</protein>
<evidence type="ECO:0000256" key="1">
    <source>
        <dbReference type="SAM" id="Phobius"/>
    </source>
</evidence>
<sequence>METRVTKLETHVECIRRDLDEILGDIREHRKETKSDFRLLFGALITVSLGLAGLMVGLSGLIAKGFGWL</sequence>
<dbReference type="AlphaFoldDB" id="A0A7Y8C477"/>
<name>A0A7Y8C477_9PSED</name>
<gene>
    <name evidence="2" type="ORF">HX882_19190</name>
</gene>
<keyword evidence="1" id="KW-1133">Transmembrane helix</keyword>
<organism evidence="2 3">
    <name type="scientific">Pseudomonas gingeri</name>
    <dbReference type="NCBI Taxonomy" id="117681"/>
    <lineage>
        <taxon>Bacteria</taxon>
        <taxon>Pseudomonadati</taxon>
        <taxon>Pseudomonadota</taxon>
        <taxon>Gammaproteobacteria</taxon>
        <taxon>Pseudomonadales</taxon>
        <taxon>Pseudomonadaceae</taxon>
        <taxon>Pseudomonas</taxon>
    </lineage>
</organism>
<dbReference type="Proteomes" id="UP000539985">
    <property type="component" value="Unassembled WGS sequence"/>
</dbReference>
<keyword evidence="1" id="KW-0472">Membrane</keyword>
<feature type="transmembrane region" description="Helical" evidence="1">
    <location>
        <begin position="39"/>
        <end position="63"/>
    </location>
</feature>
<dbReference type="RefSeq" id="WP_177103648.1">
    <property type="nucleotide sequence ID" value="NZ_JACAQB010000008.1"/>
</dbReference>
<accession>A0A7Y8C477</accession>